<dbReference type="InterPro" id="IPR003675">
    <property type="entry name" value="Rce1/LyrA-like_dom"/>
</dbReference>
<dbReference type="Proteomes" id="UP000824089">
    <property type="component" value="Unassembled WGS sequence"/>
</dbReference>
<feature type="transmembrane region" description="Helical" evidence="1">
    <location>
        <begin position="202"/>
        <end position="219"/>
    </location>
</feature>
<dbReference type="GO" id="GO:0008237">
    <property type="term" value="F:metallopeptidase activity"/>
    <property type="evidence" value="ECO:0007669"/>
    <property type="project" value="UniProtKB-KW"/>
</dbReference>
<feature type="transmembrane region" description="Helical" evidence="1">
    <location>
        <begin position="158"/>
        <end position="181"/>
    </location>
</feature>
<evidence type="ECO:0000313" key="4">
    <source>
        <dbReference type="Proteomes" id="UP000824089"/>
    </source>
</evidence>
<accession>A0A9D1I9F2</accession>
<dbReference type="PANTHER" id="PTHR43592">
    <property type="entry name" value="CAAX AMINO TERMINAL PROTEASE"/>
    <property type="match status" value="1"/>
</dbReference>
<organism evidence="3 4">
    <name type="scientific">Candidatus Egerieisoma faecipullorum</name>
    <dbReference type="NCBI Taxonomy" id="2840963"/>
    <lineage>
        <taxon>Bacteria</taxon>
        <taxon>Bacillati</taxon>
        <taxon>Bacillota</taxon>
        <taxon>Clostridia</taxon>
        <taxon>Eubacteriales</taxon>
        <taxon>Clostridiaceae</taxon>
        <taxon>Clostridiaceae incertae sedis</taxon>
        <taxon>Candidatus Egerieisoma</taxon>
    </lineage>
</organism>
<comment type="caution">
    <text evidence="3">The sequence shown here is derived from an EMBL/GenBank/DDBJ whole genome shotgun (WGS) entry which is preliminary data.</text>
</comment>
<keyword evidence="3" id="KW-0645">Protease</keyword>
<feature type="transmembrane region" description="Helical" evidence="1">
    <location>
        <begin position="111"/>
        <end position="133"/>
    </location>
</feature>
<gene>
    <name evidence="3" type="ORF">IAD50_05190</name>
</gene>
<keyword evidence="1" id="KW-1133">Transmembrane helix</keyword>
<evidence type="ECO:0000259" key="2">
    <source>
        <dbReference type="Pfam" id="PF02517"/>
    </source>
</evidence>
<dbReference type="GO" id="GO:0080120">
    <property type="term" value="P:CAAX-box protein maturation"/>
    <property type="evidence" value="ECO:0007669"/>
    <property type="project" value="UniProtKB-ARBA"/>
</dbReference>
<feature type="transmembrane region" description="Helical" evidence="1">
    <location>
        <begin position="272"/>
        <end position="293"/>
    </location>
</feature>
<keyword evidence="3" id="KW-0482">Metalloprotease</keyword>
<reference evidence="3" key="2">
    <citation type="journal article" date="2021" name="PeerJ">
        <title>Extensive microbial diversity within the chicken gut microbiome revealed by metagenomics and culture.</title>
        <authorList>
            <person name="Gilroy R."/>
            <person name="Ravi A."/>
            <person name="Getino M."/>
            <person name="Pursley I."/>
            <person name="Horton D.L."/>
            <person name="Alikhan N.F."/>
            <person name="Baker D."/>
            <person name="Gharbi K."/>
            <person name="Hall N."/>
            <person name="Watson M."/>
            <person name="Adriaenssens E.M."/>
            <person name="Foster-Nyarko E."/>
            <person name="Jarju S."/>
            <person name="Secka A."/>
            <person name="Antonio M."/>
            <person name="Oren A."/>
            <person name="Chaudhuri R.R."/>
            <person name="La Ragione R."/>
            <person name="Hildebrand F."/>
            <person name="Pallen M.J."/>
        </authorList>
    </citation>
    <scope>NUCLEOTIDE SEQUENCE</scope>
    <source>
        <strain evidence="3">CHK195-4489</strain>
    </source>
</reference>
<feature type="domain" description="CAAX prenyl protease 2/Lysostaphin resistance protein A-like" evidence="2">
    <location>
        <begin position="157"/>
        <end position="257"/>
    </location>
</feature>
<evidence type="ECO:0000256" key="1">
    <source>
        <dbReference type="SAM" id="Phobius"/>
    </source>
</evidence>
<dbReference type="GO" id="GO:0004175">
    <property type="term" value="F:endopeptidase activity"/>
    <property type="evidence" value="ECO:0007669"/>
    <property type="project" value="UniProtKB-ARBA"/>
</dbReference>
<feature type="transmembrane region" description="Helical" evidence="1">
    <location>
        <begin position="68"/>
        <end position="90"/>
    </location>
</feature>
<evidence type="ECO:0000313" key="3">
    <source>
        <dbReference type="EMBL" id="HIU29673.1"/>
    </source>
</evidence>
<proteinExistence type="predicted"/>
<name>A0A9D1I9F2_9CLOT</name>
<sequence>MYENEQNPPKKSMIILKAVLIPCLAYLAWQAVNYIVQYAAIFLFSIYAVRNHPGANETELNELVYALFYRNISLLYILAALLLLLILYLVNRKVRFSRMIGINTRRLGGTLSVSSLAIGTFVGVSFNTLLNLISERLPESWVQENQESVSAFDGGSVLLSYMATVIAAPIVEELLFRGFLYNALKKILNTIPARVTAASHRLSVLAAALITSVLFGVYHGNILQGIYSGLLSLVMVWLYEITGTLTSNILFHAAFNFSGIATYLMVDAYGLTASVLISSVIALILMVATGIACRRRSRGGLNT</sequence>
<dbReference type="Pfam" id="PF02517">
    <property type="entry name" value="Rce1-like"/>
    <property type="match status" value="1"/>
</dbReference>
<dbReference type="PANTHER" id="PTHR43592:SF15">
    <property type="entry name" value="CAAX AMINO TERMINAL PROTEASE FAMILY PROTEIN"/>
    <property type="match status" value="1"/>
</dbReference>
<feature type="transmembrane region" description="Helical" evidence="1">
    <location>
        <begin position="20"/>
        <end position="48"/>
    </location>
</feature>
<dbReference type="AlphaFoldDB" id="A0A9D1I9F2"/>
<protein>
    <submittedName>
        <fullName evidence="3">CPBP family intramembrane metalloprotease</fullName>
    </submittedName>
</protein>
<keyword evidence="1" id="KW-0812">Transmembrane</keyword>
<keyword evidence="1" id="KW-0472">Membrane</keyword>
<dbReference type="EMBL" id="DVMM01000104">
    <property type="protein sequence ID" value="HIU29673.1"/>
    <property type="molecule type" value="Genomic_DNA"/>
</dbReference>
<keyword evidence="3" id="KW-0378">Hydrolase</keyword>
<reference evidence="3" key="1">
    <citation type="submission" date="2020-10" db="EMBL/GenBank/DDBJ databases">
        <authorList>
            <person name="Gilroy R."/>
        </authorList>
    </citation>
    <scope>NUCLEOTIDE SEQUENCE</scope>
    <source>
        <strain evidence="3">CHK195-4489</strain>
    </source>
</reference>